<evidence type="ECO:0000313" key="2">
    <source>
        <dbReference type="EMBL" id="QJE97986.1"/>
    </source>
</evidence>
<feature type="transmembrane region" description="Helical" evidence="1">
    <location>
        <begin position="7"/>
        <end position="27"/>
    </location>
</feature>
<name>A0A858RKY3_9BACT</name>
<dbReference type="RefSeq" id="WP_169456412.1">
    <property type="nucleotide sequence ID" value="NZ_CP051774.1"/>
</dbReference>
<proteinExistence type="predicted"/>
<evidence type="ECO:0000256" key="1">
    <source>
        <dbReference type="SAM" id="Phobius"/>
    </source>
</evidence>
<gene>
    <name evidence="2" type="ORF">HHL09_20070</name>
</gene>
<dbReference type="EMBL" id="CP051774">
    <property type="protein sequence ID" value="QJE97986.1"/>
    <property type="molecule type" value="Genomic_DNA"/>
</dbReference>
<dbReference type="KEGG" id="luo:HHL09_20070"/>
<protein>
    <submittedName>
        <fullName evidence="2">Uncharacterized protein</fullName>
    </submittedName>
</protein>
<keyword evidence="1" id="KW-0472">Membrane</keyword>
<evidence type="ECO:0000313" key="3">
    <source>
        <dbReference type="Proteomes" id="UP000501812"/>
    </source>
</evidence>
<keyword evidence="1" id="KW-1133">Transmembrane helix</keyword>
<keyword evidence="1" id="KW-0812">Transmembrane</keyword>
<feature type="transmembrane region" description="Helical" evidence="1">
    <location>
        <begin position="125"/>
        <end position="148"/>
    </location>
</feature>
<dbReference type="Proteomes" id="UP000501812">
    <property type="component" value="Chromosome"/>
</dbReference>
<organism evidence="2 3">
    <name type="scientific">Luteolibacter luteus</name>
    <dbReference type="NCBI Taxonomy" id="2728835"/>
    <lineage>
        <taxon>Bacteria</taxon>
        <taxon>Pseudomonadati</taxon>
        <taxon>Verrucomicrobiota</taxon>
        <taxon>Verrucomicrobiia</taxon>
        <taxon>Verrucomicrobiales</taxon>
        <taxon>Verrucomicrobiaceae</taxon>
        <taxon>Luteolibacter</taxon>
    </lineage>
</organism>
<dbReference type="AlphaFoldDB" id="A0A858RKY3"/>
<sequence length="157" mass="17820">MRRKPLYRSLTFWAGILMMAFICWAWWDSFTHATDASSGTYLLRNELAAIHLHHNSELAPALVGSSFSSSRKACPPDPNLELSLFPALAFARGSLQPGTDYDPWIITAPDETMTGWMHIRPPEDWLLVLPHWLILLAVALPWFLLLLWRARAALPGR</sequence>
<keyword evidence="3" id="KW-1185">Reference proteome</keyword>
<reference evidence="2 3" key="1">
    <citation type="submission" date="2020-04" db="EMBL/GenBank/DDBJ databases">
        <title>Luteolibacter sp. G-1-1-1 isolated from soil.</title>
        <authorList>
            <person name="Dahal R.H."/>
        </authorList>
    </citation>
    <scope>NUCLEOTIDE SEQUENCE [LARGE SCALE GENOMIC DNA]</scope>
    <source>
        <strain evidence="2 3">G-1-1-1</strain>
    </source>
</reference>
<accession>A0A858RKY3</accession>